<name>A0ABV9J9T5_9LACT</name>
<dbReference type="CDD" id="cd02883">
    <property type="entry name" value="NUDIX_Hydrolase"/>
    <property type="match status" value="1"/>
</dbReference>
<feature type="domain" description="Nudix hydrolase" evidence="4">
    <location>
        <begin position="1"/>
        <end position="121"/>
    </location>
</feature>
<evidence type="ECO:0000256" key="1">
    <source>
        <dbReference type="ARBA" id="ARBA00001946"/>
    </source>
</evidence>
<evidence type="ECO:0000259" key="4">
    <source>
        <dbReference type="PROSITE" id="PS51462"/>
    </source>
</evidence>
<comment type="caution">
    <text evidence="5">The sequence shown here is derived from an EMBL/GenBank/DDBJ whole genome shotgun (WGS) entry which is preliminary data.</text>
</comment>
<proteinExistence type="inferred from homology"/>
<dbReference type="InterPro" id="IPR020084">
    <property type="entry name" value="NUDIX_hydrolase_CS"/>
</dbReference>
<dbReference type="PROSITE" id="PS51462">
    <property type="entry name" value="NUDIX"/>
    <property type="match status" value="1"/>
</dbReference>
<dbReference type="PANTHER" id="PTHR43046">
    <property type="entry name" value="GDP-MANNOSE MANNOSYL HYDROLASE"/>
    <property type="match status" value="1"/>
</dbReference>
<dbReference type="InterPro" id="IPR020476">
    <property type="entry name" value="Nudix_hydrolase"/>
</dbReference>
<reference evidence="6" key="1">
    <citation type="journal article" date="2019" name="Int. J. Syst. Evol. Microbiol.">
        <title>The Global Catalogue of Microorganisms (GCM) 10K type strain sequencing project: providing services to taxonomists for standard genome sequencing and annotation.</title>
        <authorList>
            <consortium name="The Broad Institute Genomics Platform"/>
            <consortium name="The Broad Institute Genome Sequencing Center for Infectious Disease"/>
            <person name="Wu L."/>
            <person name="Ma J."/>
        </authorList>
    </citation>
    <scope>NUCLEOTIDE SEQUENCE [LARGE SCALE GENOMIC DNA]</scope>
    <source>
        <strain evidence="6">CCUG 63287</strain>
    </source>
</reference>
<dbReference type="Gene3D" id="3.90.79.10">
    <property type="entry name" value="Nucleoside Triphosphate Pyrophosphohydrolase"/>
    <property type="match status" value="1"/>
</dbReference>
<dbReference type="Pfam" id="PF00293">
    <property type="entry name" value="NUDIX"/>
    <property type="match status" value="1"/>
</dbReference>
<comment type="cofactor">
    <cofactor evidence="1">
        <name>Mg(2+)</name>
        <dbReference type="ChEBI" id="CHEBI:18420"/>
    </cofactor>
</comment>
<accession>A0ABV9J9T5</accession>
<evidence type="ECO:0000313" key="6">
    <source>
        <dbReference type="Proteomes" id="UP001595987"/>
    </source>
</evidence>
<dbReference type="PANTHER" id="PTHR43046:SF2">
    <property type="entry name" value="8-OXO-DGTP DIPHOSPHATASE-RELATED"/>
    <property type="match status" value="1"/>
</dbReference>
<dbReference type="PROSITE" id="PS00893">
    <property type="entry name" value="NUDIX_BOX"/>
    <property type="match status" value="1"/>
</dbReference>
<gene>
    <name evidence="5" type="ORF">ACFO26_00585</name>
</gene>
<evidence type="ECO:0000256" key="3">
    <source>
        <dbReference type="RuleBase" id="RU003476"/>
    </source>
</evidence>
<protein>
    <submittedName>
        <fullName evidence="5">NUDIX hydrolase</fullName>
    </submittedName>
</protein>
<dbReference type="InterPro" id="IPR000086">
    <property type="entry name" value="NUDIX_hydrolase_dom"/>
</dbReference>
<dbReference type="GO" id="GO:0016787">
    <property type="term" value="F:hydrolase activity"/>
    <property type="evidence" value="ECO:0007669"/>
    <property type="project" value="UniProtKB-KW"/>
</dbReference>
<dbReference type="Proteomes" id="UP001595987">
    <property type="component" value="Unassembled WGS sequence"/>
</dbReference>
<sequence length="143" mass="16177">MSSFGAFSVITDENDKILLVKRRDVPLWDLPGGRVEVGETAEQAAIREVYEETGFTVTLIGTAGDYYNPERDDIQYIFRAEIVAGKAISSGPETAAIRFFSKNHLPFLTIPNRKMQIKNALTELSKTISQEIHDPFFVKYFKK</sequence>
<evidence type="ECO:0000313" key="5">
    <source>
        <dbReference type="EMBL" id="MFC4651405.1"/>
    </source>
</evidence>
<keyword evidence="2 3" id="KW-0378">Hydrolase</keyword>
<dbReference type="RefSeq" id="WP_213534489.1">
    <property type="nucleotide sequence ID" value="NZ_BOVQ01000003.1"/>
</dbReference>
<dbReference type="PRINTS" id="PR00502">
    <property type="entry name" value="NUDIXFAMILY"/>
</dbReference>
<dbReference type="EMBL" id="JBHSGD010000001">
    <property type="protein sequence ID" value="MFC4651405.1"/>
    <property type="molecule type" value="Genomic_DNA"/>
</dbReference>
<dbReference type="InterPro" id="IPR015797">
    <property type="entry name" value="NUDIX_hydrolase-like_dom_sf"/>
</dbReference>
<keyword evidence="6" id="KW-1185">Reference proteome</keyword>
<dbReference type="SUPFAM" id="SSF55811">
    <property type="entry name" value="Nudix"/>
    <property type="match status" value="1"/>
</dbReference>
<comment type="similarity">
    <text evidence="3">Belongs to the Nudix hydrolase family.</text>
</comment>
<evidence type="ECO:0000256" key="2">
    <source>
        <dbReference type="ARBA" id="ARBA00022801"/>
    </source>
</evidence>
<organism evidence="5 6">
    <name type="scientific">Lactococcus nasutitermitis</name>
    <dbReference type="NCBI Taxonomy" id="1652957"/>
    <lineage>
        <taxon>Bacteria</taxon>
        <taxon>Bacillati</taxon>
        <taxon>Bacillota</taxon>
        <taxon>Bacilli</taxon>
        <taxon>Lactobacillales</taxon>
        <taxon>Streptococcaceae</taxon>
        <taxon>Lactococcus</taxon>
    </lineage>
</organism>